<dbReference type="InterPro" id="IPR010987">
    <property type="entry name" value="Glutathione-S-Trfase_C-like"/>
</dbReference>
<dbReference type="InterPro" id="IPR034330">
    <property type="entry name" value="GST_Zeta_C"/>
</dbReference>
<dbReference type="SFLD" id="SFLDS00019">
    <property type="entry name" value="Glutathione_Transferase_(cytos"/>
    <property type="match status" value="1"/>
</dbReference>
<dbReference type="Pfam" id="PF13417">
    <property type="entry name" value="GST_N_3"/>
    <property type="match status" value="1"/>
</dbReference>
<dbReference type="GO" id="GO:0004364">
    <property type="term" value="F:glutathione transferase activity"/>
    <property type="evidence" value="ECO:0007669"/>
    <property type="project" value="TreeGrafter"/>
</dbReference>
<dbReference type="PANTHER" id="PTHR42673">
    <property type="entry name" value="MALEYLACETOACETATE ISOMERASE"/>
    <property type="match status" value="1"/>
</dbReference>
<dbReference type="GO" id="GO:0006559">
    <property type="term" value="P:L-phenylalanine catabolic process"/>
    <property type="evidence" value="ECO:0007669"/>
    <property type="project" value="TreeGrafter"/>
</dbReference>
<sequence length="215" mass="23764">MLFHGYFRSSAAWRCRIAFGLKGLSPDFVPVHLRRDGGEQTKPAYRTINPQGLVPSLTVDGQVLTQSLAILEWLDETHPQPRLLPDDPFARAEVRAFALTIAADIHPVNNLRILTYLKGPLAQPQEAVDTWVRHWCQDGLAACEALAVRSARRGRFTFGEAPGLADICLIPQLGGARRFGLDTTQFPRLTEIEAACNALPAFTEARPDRQPDAEA</sequence>
<dbReference type="CDD" id="cd03191">
    <property type="entry name" value="GST_C_Zeta"/>
    <property type="match status" value="1"/>
</dbReference>
<dbReference type="NCBIfam" id="TIGR01262">
    <property type="entry name" value="maiA"/>
    <property type="match status" value="1"/>
</dbReference>
<dbReference type="InterPro" id="IPR036249">
    <property type="entry name" value="Thioredoxin-like_sf"/>
</dbReference>
<keyword evidence="5" id="KW-1185">Reference proteome</keyword>
<dbReference type="PROSITE" id="PS50405">
    <property type="entry name" value="GST_CTER"/>
    <property type="match status" value="1"/>
</dbReference>
<dbReference type="CDD" id="cd03042">
    <property type="entry name" value="GST_N_Zeta"/>
    <property type="match status" value="1"/>
</dbReference>
<dbReference type="Gene3D" id="3.40.30.10">
    <property type="entry name" value="Glutaredoxin"/>
    <property type="match status" value="1"/>
</dbReference>
<dbReference type="SUPFAM" id="SSF47616">
    <property type="entry name" value="GST C-terminal domain-like"/>
    <property type="match status" value="1"/>
</dbReference>
<dbReference type="InterPro" id="IPR004045">
    <property type="entry name" value="Glutathione_S-Trfase_N"/>
</dbReference>
<dbReference type="RefSeq" id="WP_184263210.1">
    <property type="nucleotide sequence ID" value="NZ_JACIIX010000005.1"/>
</dbReference>
<proteinExistence type="inferred from homology"/>
<accession>A0A7W9ZF75</accession>
<dbReference type="InterPro" id="IPR005955">
    <property type="entry name" value="GST_Zeta"/>
</dbReference>
<protein>
    <submittedName>
        <fullName evidence="4">Maleylacetoacetate isomerase</fullName>
    </submittedName>
</protein>
<dbReference type="GO" id="GO:0016034">
    <property type="term" value="F:maleylacetoacetate isomerase activity"/>
    <property type="evidence" value="ECO:0007669"/>
    <property type="project" value="TreeGrafter"/>
</dbReference>
<name>A0A7W9ZF75_NOVIT</name>
<dbReference type="GO" id="GO:0006749">
    <property type="term" value="P:glutathione metabolic process"/>
    <property type="evidence" value="ECO:0007669"/>
    <property type="project" value="TreeGrafter"/>
</dbReference>
<comment type="similarity">
    <text evidence="1">Belongs to the GST superfamily. Zeta family.</text>
</comment>
<dbReference type="Proteomes" id="UP000544872">
    <property type="component" value="Unassembled WGS sequence"/>
</dbReference>
<evidence type="ECO:0000259" key="3">
    <source>
        <dbReference type="PROSITE" id="PS50405"/>
    </source>
</evidence>
<dbReference type="GO" id="GO:0005737">
    <property type="term" value="C:cytoplasm"/>
    <property type="evidence" value="ECO:0007669"/>
    <property type="project" value="InterPro"/>
</dbReference>
<dbReference type="PANTHER" id="PTHR42673:SF4">
    <property type="entry name" value="MALEYLACETOACETATE ISOMERASE"/>
    <property type="match status" value="1"/>
</dbReference>
<dbReference type="PROSITE" id="PS50404">
    <property type="entry name" value="GST_NTER"/>
    <property type="match status" value="1"/>
</dbReference>
<reference evidence="4 5" key="1">
    <citation type="submission" date="2020-08" db="EMBL/GenBank/DDBJ databases">
        <title>Genomic Encyclopedia of Type Strains, Phase IV (KMG-IV): sequencing the most valuable type-strain genomes for metagenomic binning, comparative biology and taxonomic classification.</title>
        <authorList>
            <person name="Goeker M."/>
        </authorList>
    </citation>
    <scope>NUCLEOTIDE SEQUENCE [LARGE SCALE GENOMIC DNA]</scope>
    <source>
        <strain evidence="4 5">DSM 11590</strain>
    </source>
</reference>
<dbReference type="SFLD" id="SFLDG00358">
    <property type="entry name" value="Main_(cytGST)"/>
    <property type="match status" value="1"/>
</dbReference>
<organism evidence="4 5">
    <name type="scientific">Novispirillum itersonii</name>
    <name type="common">Aquaspirillum itersonii</name>
    <dbReference type="NCBI Taxonomy" id="189"/>
    <lineage>
        <taxon>Bacteria</taxon>
        <taxon>Pseudomonadati</taxon>
        <taxon>Pseudomonadota</taxon>
        <taxon>Alphaproteobacteria</taxon>
        <taxon>Rhodospirillales</taxon>
        <taxon>Novispirillaceae</taxon>
        <taxon>Novispirillum</taxon>
    </lineage>
</organism>
<feature type="domain" description="GST C-terminal" evidence="3">
    <location>
        <begin position="87"/>
        <end position="215"/>
    </location>
</feature>
<evidence type="ECO:0000313" key="4">
    <source>
        <dbReference type="EMBL" id="MBB6210381.1"/>
    </source>
</evidence>
<feature type="domain" description="GST N-terminal" evidence="2">
    <location>
        <begin position="1"/>
        <end position="82"/>
    </location>
</feature>
<dbReference type="SUPFAM" id="SSF52833">
    <property type="entry name" value="Thioredoxin-like"/>
    <property type="match status" value="1"/>
</dbReference>
<keyword evidence="4" id="KW-0413">Isomerase</keyword>
<dbReference type="InterPro" id="IPR034333">
    <property type="entry name" value="GST_Zeta_N"/>
</dbReference>
<evidence type="ECO:0000256" key="1">
    <source>
        <dbReference type="ARBA" id="ARBA00010007"/>
    </source>
</evidence>
<dbReference type="InterPro" id="IPR036282">
    <property type="entry name" value="Glutathione-S-Trfase_C_sf"/>
</dbReference>
<dbReference type="EMBL" id="JACIIX010000005">
    <property type="protein sequence ID" value="MBB6210381.1"/>
    <property type="molecule type" value="Genomic_DNA"/>
</dbReference>
<evidence type="ECO:0000259" key="2">
    <source>
        <dbReference type="PROSITE" id="PS50404"/>
    </source>
</evidence>
<gene>
    <name evidence="4" type="ORF">FHS48_001796</name>
</gene>
<comment type="caution">
    <text evidence="4">The sequence shown here is derived from an EMBL/GenBank/DDBJ whole genome shotgun (WGS) entry which is preliminary data.</text>
</comment>
<dbReference type="InterPro" id="IPR040079">
    <property type="entry name" value="Glutathione_S-Trfase"/>
</dbReference>
<evidence type="ECO:0000313" key="5">
    <source>
        <dbReference type="Proteomes" id="UP000544872"/>
    </source>
</evidence>
<dbReference type="AlphaFoldDB" id="A0A7W9ZF75"/>
<dbReference type="Gene3D" id="1.20.1050.10">
    <property type="match status" value="1"/>
</dbReference>